<keyword evidence="2" id="KW-1185">Reference proteome</keyword>
<dbReference type="HOGENOM" id="CLU_1919757_0_0_1"/>
<proteinExistence type="predicted"/>
<gene>
    <name evidence="1" type="primary">GLEAN_14744</name>
    <name evidence="1" type="ORF">TcasGA2_TC014744</name>
</gene>
<evidence type="ECO:0000313" key="1">
    <source>
        <dbReference type="EMBL" id="EFA04442.1"/>
    </source>
</evidence>
<reference evidence="1 2" key="2">
    <citation type="journal article" date="2010" name="Nucleic Acids Res.">
        <title>BeetleBase in 2010: revisions to provide comprehensive genomic information for Tribolium castaneum.</title>
        <authorList>
            <person name="Kim H.S."/>
            <person name="Murphy T."/>
            <person name="Xia J."/>
            <person name="Caragea D."/>
            <person name="Park Y."/>
            <person name="Beeman R.W."/>
            <person name="Lorenzen M.D."/>
            <person name="Butcher S."/>
            <person name="Manak J.R."/>
            <person name="Brown S.J."/>
        </authorList>
    </citation>
    <scope>GENOME REANNOTATION</scope>
    <source>
        <strain evidence="1 2">Georgia GA2</strain>
    </source>
</reference>
<dbReference type="InParanoid" id="D6WJ92"/>
<sequence length="132" mass="15343">MHDGFSYCQRVLFYRGKAPTQAVYVTATRRCPVPVCSQDERHDAALQRPDFTSFFAQQSNNNMFIRQTGTKLNFHKILCQIRKPSGFCWCCQRIATVRYVYINNQLPAYSFIGRVGVNSRAHDLCRVRVDLR</sequence>
<accession>D6WJ92</accession>
<protein>
    <submittedName>
        <fullName evidence="1">Uncharacterized protein</fullName>
    </submittedName>
</protein>
<dbReference type="Proteomes" id="UP000007266">
    <property type="component" value="Linkage group 5"/>
</dbReference>
<evidence type="ECO:0000313" key="2">
    <source>
        <dbReference type="Proteomes" id="UP000007266"/>
    </source>
</evidence>
<organism evidence="1 2">
    <name type="scientific">Tribolium castaneum</name>
    <name type="common">Red flour beetle</name>
    <dbReference type="NCBI Taxonomy" id="7070"/>
    <lineage>
        <taxon>Eukaryota</taxon>
        <taxon>Metazoa</taxon>
        <taxon>Ecdysozoa</taxon>
        <taxon>Arthropoda</taxon>
        <taxon>Hexapoda</taxon>
        <taxon>Insecta</taxon>
        <taxon>Pterygota</taxon>
        <taxon>Neoptera</taxon>
        <taxon>Endopterygota</taxon>
        <taxon>Coleoptera</taxon>
        <taxon>Polyphaga</taxon>
        <taxon>Cucujiformia</taxon>
        <taxon>Tenebrionidae</taxon>
        <taxon>Tenebrionidae incertae sedis</taxon>
        <taxon>Tribolium</taxon>
    </lineage>
</organism>
<dbReference type="EMBL" id="KQ971343">
    <property type="protein sequence ID" value="EFA04442.1"/>
    <property type="molecule type" value="Genomic_DNA"/>
</dbReference>
<dbReference type="AlphaFoldDB" id="D6WJ92"/>
<name>D6WJ92_TRICA</name>
<reference evidence="1 2" key="1">
    <citation type="journal article" date="2008" name="Nature">
        <title>The genome of the model beetle and pest Tribolium castaneum.</title>
        <authorList>
            <consortium name="Tribolium Genome Sequencing Consortium"/>
            <person name="Richards S."/>
            <person name="Gibbs R.A."/>
            <person name="Weinstock G.M."/>
            <person name="Brown S.J."/>
            <person name="Denell R."/>
            <person name="Beeman R.W."/>
            <person name="Gibbs R."/>
            <person name="Beeman R.W."/>
            <person name="Brown S.J."/>
            <person name="Bucher G."/>
            <person name="Friedrich M."/>
            <person name="Grimmelikhuijzen C.J."/>
            <person name="Klingler M."/>
            <person name="Lorenzen M."/>
            <person name="Richards S."/>
            <person name="Roth S."/>
            <person name="Schroder R."/>
            <person name="Tautz D."/>
            <person name="Zdobnov E.M."/>
            <person name="Muzny D."/>
            <person name="Gibbs R.A."/>
            <person name="Weinstock G.M."/>
            <person name="Attaway T."/>
            <person name="Bell S."/>
            <person name="Buhay C.J."/>
            <person name="Chandrabose M.N."/>
            <person name="Chavez D."/>
            <person name="Clerk-Blankenburg K.P."/>
            <person name="Cree A."/>
            <person name="Dao M."/>
            <person name="Davis C."/>
            <person name="Chacko J."/>
            <person name="Dinh H."/>
            <person name="Dugan-Rocha S."/>
            <person name="Fowler G."/>
            <person name="Garner T.T."/>
            <person name="Garnes J."/>
            <person name="Gnirke A."/>
            <person name="Hawes A."/>
            <person name="Hernandez J."/>
            <person name="Hines S."/>
            <person name="Holder M."/>
            <person name="Hume J."/>
            <person name="Jhangiani S.N."/>
            <person name="Joshi V."/>
            <person name="Khan Z.M."/>
            <person name="Jackson L."/>
            <person name="Kovar C."/>
            <person name="Kowis A."/>
            <person name="Lee S."/>
            <person name="Lewis L.R."/>
            <person name="Margolis J."/>
            <person name="Morgan M."/>
            <person name="Nazareth L.V."/>
            <person name="Nguyen N."/>
            <person name="Okwuonu G."/>
            <person name="Parker D."/>
            <person name="Richards S."/>
            <person name="Ruiz S.J."/>
            <person name="Santibanez J."/>
            <person name="Savard J."/>
            <person name="Scherer S.E."/>
            <person name="Schneider B."/>
            <person name="Sodergren E."/>
            <person name="Tautz D."/>
            <person name="Vattahil S."/>
            <person name="Villasana D."/>
            <person name="White C.S."/>
            <person name="Wright R."/>
            <person name="Park Y."/>
            <person name="Beeman R.W."/>
            <person name="Lord J."/>
            <person name="Oppert B."/>
            <person name="Lorenzen M."/>
            <person name="Brown S."/>
            <person name="Wang L."/>
            <person name="Savard J."/>
            <person name="Tautz D."/>
            <person name="Richards S."/>
            <person name="Weinstock G."/>
            <person name="Gibbs R.A."/>
            <person name="Liu Y."/>
            <person name="Worley K."/>
            <person name="Weinstock G."/>
            <person name="Elsik C.G."/>
            <person name="Reese J.T."/>
            <person name="Elhaik E."/>
            <person name="Landan G."/>
            <person name="Graur D."/>
            <person name="Arensburger P."/>
            <person name="Atkinson P."/>
            <person name="Beeman R.W."/>
            <person name="Beidler J."/>
            <person name="Brown S.J."/>
            <person name="Demuth J.P."/>
            <person name="Drury D.W."/>
            <person name="Du Y.Z."/>
            <person name="Fujiwara H."/>
            <person name="Lorenzen M."/>
            <person name="Maselli V."/>
            <person name="Osanai M."/>
            <person name="Park Y."/>
            <person name="Robertson H.M."/>
            <person name="Tu Z."/>
            <person name="Wang J.J."/>
            <person name="Wang S."/>
            <person name="Richards S."/>
            <person name="Song H."/>
            <person name="Zhang L."/>
            <person name="Sodergren E."/>
            <person name="Werner D."/>
            <person name="Stanke M."/>
            <person name="Morgenstern B."/>
            <person name="Solovyev V."/>
            <person name="Kosarev P."/>
            <person name="Brown G."/>
            <person name="Chen H.C."/>
            <person name="Ermolaeva O."/>
            <person name="Hlavina W."/>
            <person name="Kapustin Y."/>
            <person name="Kiryutin B."/>
            <person name="Kitts P."/>
            <person name="Maglott D."/>
            <person name="Pruitt K."/>
            <person name="Sapojnikov V."/>
            <person name="Souvorov A."/>
            <person name="Mackey A.J."/>
            <person name="Waterhouse R.M."/>
            <person name="Wyder S."/>
            <person name="Zdobnov E.M."/>
            <person name="Zdobnov E.M."/>
            <person name="Wyder S."/>
            <person name="Kriventseva E.V."/>
            <person name="Kadowaki T."/>
            <person name="Bork P."/>
            <person name="Aranda M."/>
            <person name="Bao R."/>
            <person name="Beermann A."/>
            <person name="Berns N."/>
            <person name="Bolognesi R."/>
            <person name="Bonneton F."/>
            <person name="Bopp D."/>
            <person name="Brown S.J."/>
            <person name="Bucher G."/>
            <person name="Butts T."/>
            <person name="Chaumot A."/>
            <person name="Denell R.E."/>
            <person name="Ferrier D.E."/>
            <person name="Friedrich M."/>
            <person name="Gordon C.M."/>
            <person name="Jindra M."/>
            <person name="Klingler M."/>
            <person name="Lan Q."/>
            <person name="Lattorff H.M."/>
            <person name="Laudet V."/>
            <person name="von Levetsow C."/>
            <person name="Liu Z."/>
            <person name="Lutz R."/>
            <person name="Lynch J.A."/>
            <person name="da Fonseca R.N."/>
            <person name="Posnien N."/>
            <person name="Reuter R."/>
            <person name="Roth S."/>
            <person name="Savard J."/>
            <person name="Schinko J.B."/>
            <person name="Schmitt C."/>
            <person name="Schoppmeier M."/>
            <person name="Schroder R."/>
            <person name="Shippy T.D."/>
            <person name="Simonnet F."/>
            <person name="Marques-Souza H."/>
            <person name="Tautz D."/>
            <person name="Tomoyasu Y."/>
            <person name="Trauner J."/>
            <person name="Van der Zee M."/>
            <person name="Vervoort M."/>
            <person name="Wittkopp N."/>
            <person name="Wimmer E.A."/>
            <person name="Yang X."/>
            <person name="Jones A.K."/>
            <person name="Sattelle D.B."/>
            <person name="Ebert P.R."/>
            <person name="Nelson D."/>
            <person name="Scott J.G."/>
            <person name="Beeman R.W."/>
            <person name="Muthukrishnan S."/>
            <person name="Kramer K.J."/>
            <person name="Arakane Y."/>
            <person name="Beeman R.W."/>
            <person name="Zhu Q."/>
            <person name="Hogenkamp D."/>
            <person name="Dixit R."/>
            <person name="Oppert B."/>
            <person name="Jiang H."/>
            <person name="Zou Z."/>
            <person name="Marshall J."/>
            <person name="Elpidina E."/>
            <person name="Vinokurov K."/>
            <person name="Oppert C."/>
            <person name="Zou Z."/>
            <person name="Evans J."/>
            <person name="Lu Z."/>
            <person name="Zhao P."/>
            <person name="Sumathipala N."/>
            <person name="Altincicek B."/>
            <person name="Vilcinskas A."/>
            <person name="Williams M."/>
            <person name="Hultmark D."/>
            <person name="Hetru C."/>
            <person name="Jiang H."/>
            <person name="Grimmelikhuijzen C.J."/>
            <person name="Hauser F."/>
            <person name="Cazzamali G."/>
            <person name="Williamson M."/>
            <person name="Park Y."/>
            <person name="Li B."/>
            <person name="Tanaka Y."/>
            <person name="Predel R."/>
            <person name="Neupert S."/>
            <person name="Schachtner J."/>
            <person name="Verleyen P."/>
            <person name="Raible F."/>
            <person name="Bork P."/>
            <person name="Friedrich M."/>
            <person name="Walden K.K."/>
            <person name="Robertson H.M."/>
            <person name="Angeli S."/>
            <person name="Foret S."/>
            <person name="Bucher G."/>
            <person name="Schuetz S."/>
            <person name="Maleszka R."/>
            <person name="Wimmer E.A."/>
            <person name="Beeman R.W."/>
            <person name="Lorenzen M."/>
            <person name="Tomoyasu Y."/>
            <person name="Miller S.C."/>
            <person name="Grossmann D."/>
            <person name="Bucher G."/>
        </authorList>
    </citation>
    <scope>NUCLEOTIDE SEQUENCE [LARGE SCALE GENOMIC DNA]</scope>
    <source>
        <strain evidence="1 2">Georgia GA2</strain>
    </source>
</reference>